<reference evidence="2" key="1">
    <citation type="submission" date="2020-03" db="EMBL/GenBank/DDBJ databases">
        <title>A high-quality chromosome-level genome assembly of a woody plant with both climbing and erect habits, Rhamnella rubrinervis.</title>
        <authorList>
            <person name="Lu Z."/>
            <person name="Yang Y."/>
            <person name="Zhu X."/>
            <person name="Sun Y."/>
        </authorList>
    </citation>
    <scope>NUCLEOTIDE SEQUENCE</scope>
    <source>
        <strain evidence="2">BYM</strain>
        <tissue evidence="2">Leaf</tissue>
    </source>
</reference>
<protein>
    <submittedName>
        <fullName evidence="2">Uncharacterized protein</fullName>
    </submittedName>
</protein>
<keyword evidence="3" id="KW-1185">Reference proteome</keyword>
<dbReference type="Proteomes" id="UP000796880">
    <property type="component" value="Unassembled WGS sequence"/>
</dbReference>
<name>A0A8K0HJS1_9ROSA</name>
<evidence type="ECO:0000313" key="3">
    <source>
        <dbReference type="Proteomes" id="UP000796880"/>
    </source>
</evidence>
<evidence type="ECO:0000313" key="2">
    <source>
        <dbReference type="EMBL" id="KAF3454097.1"/>
    </source>
</evidence>
<dbReference type="AlphaFoldDB" id="A0A8K0HJS1"/>
<dbReference type="EMBL" id="VOIH02000002">
    <property type="protein sequence ID" value="KAF3454097.1"/>
    <property type="molecule type" value="Genomic_DNA"/>
</dbReference>
<proteinExistence type="predicted"/>
<gene>
    <name evidence="2" type="ORF">FNV43_RR04544</name>
</gene>
<feature type="region of interest" description="Disordered" evidence="1">
    <location>
        <begin position="1"/>
        <end position="31"/>
    </location>
</feature>
<evidence type="ECO:0000256" key="1">
    <source>
        <dbReference type="SAM" id="MobiDB-lite"/>
    </source>
</evidence>
<organism evidence="2 3">
    <name type="scientific">Rhamnella rubrinervis</name>
    <dbReference type="NCBI Taxonomy" id="2594499"/>
    <lineage>
        <taxon>Eukaryota</taxon>
        <taxon>Viridiplantae</taxon>
        <taxon>Streptophyta</taxon>
        <taxon>Embryophyta</taxon>
        <taxon>Tracheophyta</taxon>
        <taxon>Spermatophyta</taxon>
        <taxon>Magnoliopsida</taxon>
        <taxon>eudicotyledons</taxon>
        <taxon>Gunneridae</taxon>
        <taxon>Pentapetalae</taxon>
        <taxon>rosids</taxon>
        <taxon>fabids</taxon>
        <taxon>Rosales</taxon>
        <taxon>Rhamnaceae</taxon>
        <taxon>rhamnoid group</taxon>
        <taxon>Rhamneae</taxon>
        <taxon>Rhamnella</taxon>
    </lineage>
</organism>
<sequence length="81" mass="8686">MVVGSTSSVNEKKRTGSAAIGDVNENQETDEPVMATDKSLIDHLSYQIRGLGDQVVRIGEKISRVGQAIELSMENLANLVA</sequence>
<accession>A0A8K0HJS1</accession>
<comment type="caution">
    <text evidence="2">The sequence shown here is derived from an EMBL/GenBank/DDBJ whole genome shotgun (WGS) entry which is preliminary data.</text>
</comment>